<evidence type="ECO:0000256" key="1">
    <source>
        <dbReference type="ARBA" id="ARBA00001946"/>
    </source>
</evidence>
<dbReference type="GO" id="GO:0016787">
    <property type="term" value="F:hydrolase activity"/>
    <property type="evidence" value="ECO:0007669"/>
    <property type="project" value="UniProtKB-KW"/>
</dbReference>
<protein>
    <submittedName>
        <fullName evidence="5">NUDIX domain-containing protein</fullName>
    </submittedName>
</protein>
<name>A0A3L9DT42_9STRE</name>
<comment type="caution">
    <text evidence="5">The sequence shown here is derived from an EMBL/GenBank/DDBJ whole genome shotgun (WGS) entry which is preliminary data.</text>
</comment>
<accession>A0A3L9DT42</accession>
<dbReference type="RefSeq" id="WP_121836022.1">
    <property type="nucleotide sequence ID" value="NZ_RCVM01000016.1"/>
</dbReference>
<evidence type="ECO:0000313" key="5">
    <source>
        <dbReference type="EMBL" id="RLY02322.1"/>
    </source>
</evidence>
<evidence type="ECO:0000313" key="6">
    <source>
        <dbReference type="Proteomes" id="UP000279194"/>
    </source>
</evidence>
<sequence length="158" mass="18384">MDISFMTSEGKFNFRACAVIINDNKLLAMKDDKSPYYFLPGGRIQMGERAEGALIREVYEELGITAEIVRSLWLNQGFFTEDVEQVRFHEVCLYFLVDVATSHLTELGQTFQSTEGSRTHTFEWLDFHTLKDLYFYPKFLKTEIFNLPDGLTLRTEVE</sequence>
<dbReference type="CDD" id="cd04688">
    <property type="entry name" value="NUDIX_Hydrolase"/>
    <property type="match status" value="1"/>
</dbReference>
<dbReference type="PANTHER" id="PTHR43046:SF14">
    <property type="entry name" value="MUTT_NUDIX FAMILY PROTEIN"/>
    <property type="match status" value="1"/>
</dbReference>
<dbReference type="Proteomes" id="UP000279194">
    <property type="component" value="Unassembled WGS sequence"/>
</dbReference>
<evidence type="ECO:0000256" key="3">
    <source>
        <dbReference type="RuleBase" id="RU003476"/>
    </source>
</evidence>
<gene>
    <name evidence="5" type="ORF">EAF07_07840</name>
</gene>
<dbReference type="InterPro" id="IPR020084">
    <property type="entry name" value="NUDIX_hydrolase_CS"/>
</dbReference>
<dbReference type="InterPro" id="IPR000086">
    <property type="entry name" value="NUDIX_hydrolase_dom"/>
</dbReference>
<dbReference type="EMBL" id="RCVM01000016">
    <property type="protein sequence ID" value="RLY02322.1"/>
    <property type="molecule type" value="Genomic_DNA"/>
</dbReference>
<dbReference type="PROSITE" id="PS00893">
    <property type="entry name" value="NUDIX_BOX"/>
    <property type="match status" value="1"/>
</dbReference>
<reference evidence="5 6" key="1">
    <citation type="submission" date="2018-10" db="EMBL/GenBank/DDBJ databases">
        <title>Streptococcus hillyeri sp. nov., isolated from equine tracheal sample.</title>
        <authorList>
            <person name="Macfadyen A.C."/>
            <person name="Waller A."/>
            <person name="Paterson G.K."/>
        </authorList>
    </citation>
    <scope>NUCLEOTIDE SEQUENCE [LARGE SCALE GENOMIC DNA]</scope>
    <source>
        <strain evidence="5 6">28462</strain>
    </source>
</reference>
<proteinExistence type="inferred from homology"/>
<dbReference type="InterPro" id="IPR015797">
    <property type="entry name" value="NUDIX_hydrolase-like_dom_sf"/>
</dbReference>
<dbReference type="PRINTS" id="PR00502">
    <property type="entry name" value="NUDIXFAMILY"/>
</dbReference>
<feature type="domain" description="Nudix hydrolase" evidence="4">
    <location>
        <begin position="11"/>
        <end position="147"/>
    </location>
</feature>
<dbReference type="Gene3D" id="3.90.79.10">
    <property type="entry name" value="Nucleoside Triphosphate Pyrophosphohydrolase"/>
    <property type="match status" value="1"/>
</dbReference>
<dbReference type="SUPFAM" id="SSF55811">
    <property type="entry name" value="Nudix"/>
    <property type="match status" value="1"/>
</dbReference>
<comment type="similarity">
    <text evidence="3">Belongs to the Nudix hydrolase family.</text>
</comment>
<dbReference type="AlphaFoldDB" id="A0A3L9DT42"/>
<dbReference type="InterPro" id="IPR020476">
    <property type="entry name" value="Nudix_hydrolase"/>
</dbReference>
<organism evidence="5 6">
    <name type="scientific">Streptococcus hillyeri</name>
    <dbReference type="NCBI Taxonomy" id="2282420"/>
    <lineage>
        <taxon>Bacteria</taxon>
        <taxon>Bacillati</taxon>
        <taxon>Bacillota</taxon>
        <taxon>Bacilli</taxon>
        <taxon>Lactobacillales</taxon>
        <taxon>Streptococcaceae</taxon>
        <taxon>Streptococcus</taxon>
    </lineage>
</organism>
<comment type="cofactor">
    <cofactor evidence="1">
        <name>Mg(2+)</name>
        <dbReference type="ChEBI" id="CHEBI:18420"/>
    </cofactor>
</comment>
<evidence type="ECO:0000256" key="2">
    <source>
        <dbReference type="ARBA" id="ARBA00022801"/>
    </source>
</evidence>
<dbReference type="OrthoDB" id="9008185at2"/>
<keyword evidence="6" id="KW-1185">Reference proteome</keyword>
<dbReference type="PANTHER" id="PTHR43046">
    <property type="entry name" value="GDP-MANNOSE MANNOSYL HYDROLASE"/>
    <property type="match status" value="1"/>
</dbReference>
<dbReference type="PROSITE" id="PS51462">
    <property type="entry name" value="NUDIX"/>
    <property type="match status" value="1"/>
</dbReference>
<evidence type="ECO:0000259" key="4">
    <source>
        <dbReference type="PROSITE" id="PS51462"/>
    </source>
</evidence>
<dbReference type="Pfam" id="PF00293">
    <property type="entry name" value="NUDIX"/>
    <property type="match status" value="1"/>
</dbReference>
<keyword evidence="2 3" id="KW-0378">Hydrolase</keyword>